<dbReference type="AlphaFoldDB" id="A0AAW2YMX0"/>
<keyword evidence="3" id="KW-1185">Reference proteome</keyword>
<protein>
    <recommendedName>
        <fullName evidence="1">BTB domain-containing protein</fullName>
    </recommendedName>
</protein>
<dbReference type="EMBL" id="JAOPGA020000462">
    <property type="protein sequence ID" value="KAL0478743.1"/>
    <property type="molecule type" value="Genomic_DNA"/>
</dbReference>
<reference evidence="2 3" key="1">
    <citation type="submission" date="2024-03" db="EMBL/GenBank/DDBJ databases">
        <title>The Acrasis kona genome and developmental transcriptomes reveal deep origins of eukaryotic multicellular pathways.</title>
        <authorList>
            <person name="Sheikh S."/>
            <person name="Fu C.-J."/>
            <person name="Brown M.W."/>
            <person name="Baldauf S.L."/>
        </authorList>
    </citation>
    <scope>NUCLEOTIDE SEQUENCE [LARGE SCALE GENOMIC DNA]</scope>
    <source>
        <strain evidence="2 3">ATCC MYA-3509</strain>
    </source>
</reference>
<dbReference type="Gene3D" id="3.30.710.10">
    <property type="entry name" value="Potassium Channel Kv1.1, Chain A"/>
    <property type="match status" value="2"/>
</dbReference>
<accession>A0AAW2YMX0</accession>
<sequence>MDQDGGSIEELFAAEEEEKRRLDEEIDFGPSDNDEYEDLSVEETLNEESIHTDIIKLLRRVGVYNVSYEGLEEAFSKLRSFIHGVIHKVVQNEEESENPSDSVTLRKVKRVCESMGYLVSTPVEKEEIFLSCFDCFSPSLLTKDSFDEFPSSDVPEKYSNNEQFFIVNCGERSFAILKCIVSIRCPVLYSWIESESDHAVLLELKKDPDLFKLFVEYIYTEECDDDINGQKISQVLSNGLNCDFETSLSVTLLQPKYCNVIIKCRDGEISVNQQILMIGSQFFKTMFESNFCSDKVIDLSELCSLDSARLLINYLYGDKIEVTDMRVASELLTTCDYLLVSESFIVYCQLCISNMISIDNIIDVYKMCSVKNTQLFNYVECFIASHLDKLDLSTVLNAQELSYFELISEPINYDNVLDRHLWASACIKNKESELKLTDVMYLRLEEHWIPEYKEYINQRKELKDKAEAGDRALSTLIEEEGSVRIAEEQEF</sequence>
<dbReference type="PROSITE" id="PS50097">
    <property type="entry name" value="BTB"/>
    <property type="match status" value="1"/>
</dbReference>
<dbReference type="Pfam" id="PF00651">
    <property type="entry name" value="BTB"/>
    <property type="match status" value="1"/>
</dbReference>
<dbReference type="CDD" id="cd18186">
    <property type="entry name" value="BTB_POZ_ZBTB_KLHL-like"/>
    <property type="match status" value="2"/>
</dbReference>
<proteinExistence type="predicted"/>
<dbReference type="InterPro" id="IPR000210">
    <property type="entry name" value="BTB/POZ_dom"/>
</dbReference>
<dbReference type="SUPFAM" id="SSF54695">
    <property type="entry name" value="POZ domain"/>
    <property type="match status" value="2"/>
</dbReference>
<dbReference type="InterPro" id="IPR011333">
    <property type="entry name" value="SKP1/BTB/POZ_sf"/>
</dbReference>
<evidence type="ECO:0000313" key="2">
    <source>
        <dbReference type="EMBL" id="KAL0478743.1"/>
    </source>
</evidence>
<evidence type="ECO:0000313" key="3">
    <source>
        <dbReference type="Proteomes" id="UP001431209"/>
    </source>
</evidence>
<dbReference type="SMART" id="SM00225">
    <property type="entry name" value="BTB"/>
    <property type="match status" value="2"/>
</dbReference>
<dbReference type="Proteomes" id="UP001431209">
    <property type="component" value="Unassembled WGS sequence"/>
</dbReference>
<dbReference type="PANTHER" id="PTHR24413">
    <property type="entry name" value="SPECKLE-TYPE POZ PROTEIN"/>
    <property type="match status" value="1"/>
</dbReference>
<organism evidence="2 3">
    <name type="scientific">Acrasis kona</name>
    <dbReference type="NCBI Taxonomy" id="1008807"/>
    <lineage>
        <taxon>Eukaryota</taxon>
        <taxon>Discoba</taxon>
        <taxon>Heterolobosea</taxon>
        <taxon>Tetramitia</taxon>
        <taxon>Eutetramitia</taxon>
        <taxon>Acrasidae</taxon>
        <taxon>Acrasis</taxon>
    </lineage>
</organism>
<gene>
    <name evidence="2" type="ORF">AKO1_002070</name>
</gene>
<name>A0AAW2YMX0_9EUKA</name>
<evidence type="ECO:0000259" key="1">
    <source>
        <dbReference type="PROSITE" id="PS50097"/>
    </source>
</evidence>
<feature type="domain" description="BTB" evidence="1">
    <location>
        <begin position="258"/>
        <end position="324"/>
    </location>
</feature>
<comment type="caution">
    <text evidence="2">The sequence shown here is derived from an EMBL/GenBank/DDBJ whole genome shotgun (WGS) entry which is preliminary data.</text>
</comment>